<dbReference type="InterPro" id="IPR035093">
    <property type="entry name" value="RelE/ParE_toxin_dom_sf"/>
</dbReference>
<dbReference type="KEGG" id="oho:Oweho_1416"/>
<gene>
    <name evidence="2" type="ordered locus">Oweho_1416</name>
</gene>
<dbReference type="RefSeq" id="WP_014201769.1">
    <property type="nucleotide sequence ID" value="NC_016599.1"/>
</dbReference>
<dbReference type="Gene3D" id="3.30.2310.20">
    <property type="entry name" value="RelE-like"/>
    <property type="match status" value="1"/>
</dbReference>
<organism evidence="2 3">
    <name type="scientific">Owenweeksia hongkongensis (strain DSM 17368 / CIP 108786 / JCM 12287 / NRRL B-23963 / UST20020801)</name>
    <dbReference type="NCBI Taxonomy" id="926562"/>
    <lineage>
        <taxon>Bacteria</taxon>
        <taxon>Pseudomonadati</taxon>
        <taxon>Bacteroidota</taxon>
        <taxon>Flavobacteriia</taxon>
        <taxon>Flavobacteriales</taxon>
        <taxon>Owenweeksiaceae</taxon>
        <taxon>Owenweeksia</taxon>
    </lineage>
</organism>
<dbReference type="OrthoDB" id="1098070at2"/>
<keyword evidence="3" id="KW-1185">Reference proteome</keyword>
<dbReference type="InterPro" id="IPR007712">
    <property type="entry name" value="RelE/ParE_toxin"/>
</dbReference>
<sequence length="98" mass="11970">MATREVRWTLRSIKDKMLIYEYWLQRNQSDAYPRKLERLFNKSMSITAKFPLAGKPTELENIRCRLVKDYKIFYRINDKTIEVLTVWDSRQNPKELRI</sequence>
<dbReference type="eggNOG" id="COG3668">
    <property type="taxonomic scope" value="Bacteria"/>
</dbReference>
<name>G8R845_OWEHD</name>
<evidence type="ECO:0000313" key="3">
    <source>
        <dbReference type="Proteomes" id="UP000005631"/>
    </source>
</evidence>
<accession>G8R845</accession>
<dbReference type="AlphaFoldDB" id="G8R845"/>
<dbReference type="EMBL" id="CP003156">
    <property type="protein sequence ID" value="AEV32413.1"/>
    <property type="molecule type" value="Genomic_DNA"/>
</dbReference>
<dbReference type="Proteomes" id="UP000005631">
    <property type="component" value="Chromosome"/>
</dbReference>
<reference evidence="2 3" key="1">
    <citation type="journal article" date="2012" name="Stand. Genomic Sci.">
        <title>Genome sequence of the orange-pigmented seawater bacterium Owenweeksia hongkongensis type strain (UST20020801(T)).</title>
        <authorList>
            <person name="Riedel T."/>
            <person name="Held B."/>
            <person name="Nolan M."/>
            <person name="Lucas S."/>
            <person name="Lapidus A."/>
            <person name="Tice H."/>
            <person name="Del Rio T.G."/>
            <person name="Cheng J.F."/>
            <person name="Han C."/>
            <person name="Tapia R."/>
            <person name="Goodwin L.A."/>
            <person name="Pitluck S."/>
            <person name="Liolios K."/>
            <person name="Mavromatis K."/>
            <person name="Pagani I."/>
            <person name="Ivanova N."/>
            <person name="Mikhailova N."/>
            <person name="Pati A."/>
            <person name="Chen A."/>
            <person name="Palaniappan K."/>
            <person name="Rohde M."/>
            <person name="Tindall B.J."/>
            <person name="Detter J.C."/>
            <person name="Goker M."/>
            <person name="Woyke T."/>
            <person name="Bristow J."/>
            <person name="Eisen J.A."/>
            <person name="Markowitz V."/>
            <person name="Hugenholtz P."/>
            <person name="Klenk H.P."/>
            <person name="Kyrpides N.C."/>
        </authorList>
    </citation>
    <scope>NUCLEOTIDE SEQUENCE</scope>
    <source>
        <strain evidence="3">DSM 17368 / JCM 12287 / NRRL B-23963</strain>
    </source>
</reference>
<evidence type="ECO:0000256" key="1">
    <source>
        <dbReference type="ARBA" id="ARBA00022649"/>
    </source>
</evidence>
<proteinExistence type="predicted"/>
<evidence type="ECO:0000313" key="2">
    <source>
        <dbReference type="EMBL" id="AEV32413.1"/>
    </source>
</evidence>
<dbReference type="Pfam" id="PF05016">
    <property type="entry name" value="ParE_toxin"/>
    <property type="match status" value="1"/>
</dbReference>
<protein>
    <submittedName>
        <fullName evidence="2">Plasmid stabilization system protein</fullName>
    </submittedName>
</protein>
<dbReference type="HOGENOM" id="CLU_147162_8_5_10"/>
<keyword evidence="1" id="KW-1277">Toxin-antitoxin system</keyword>
<dbReference type="STRING" id="926562.Oweho_1416"/>